<evidence type="ECO:0000313" key="2">
    <source>
        <dbReference type="Proteomes" id="UP000464787"/>
    </source>
</evidence>
<reference evidence="1 2" key="1">
    <citation type="submission" date="2020-01" db="EMBL/GenBank/DDBJ databases">
        <title>Genome sequencing of strain KACC 21265.</title>
        <authorList>
            <person name="Heo J."/>
            <person name="Kim S.-J."/>
            <person name="Kim J.-S."/>
            <person name="Hong S.-B."/>
            <person name="Kwon S.-W."/>
        </authorList>
    </citation>
    <scope>NUCLEOTIDE SEQUENCE [LARGE SCALE GENOMIC DNA]</scope>
    <source>
        <strain evidence="1 2">KACC 21265</strain>
    </source>
</reference>
<name>A0A857J9E4_9BURK</name>
<accession>A0A857J9E4</accession>
<evidence type="ECO:0000313" key="1">
    <source>
        <dbReference type="EMBL" id="QHJ00517.1"/>
    </source>
</evidence>
<organism evidence="1 2">
    <name type="scientific">Xylophilus rhododendri</name>
    <dbReference type="NCBI Taxonomy" id="2697032"/>
    <lineage>
        <taxon>Bacteria</taxon>
        <taxon>Pseudomonadati</taxon>
        <taxon>Pseudomonadota</taxon>
        <taxon>Betaproteobacteria</taxon>
        <taxon>Burkholderiales</taxon>
        <taxon>Xylophilus</taxon>
    </lineage>
</organism>
<gene>
    <name evidence="1" type="ORF">GT347_22590</name>
</gene>
<keyword evidence="2" id="KW-1185">Reference proteome</keyword>
<protein>
    <submittedName>
        <fullName evidence="1">Uncharacterized protein</fullName>
    </submittedName>
</protein>
<sequence length="108" mass="12189">MRFQLNGSVEVTYKIRGDSTLLGLYFDAEEFSGIDISNGFVEEDGELVYRGVWDAVEENIQLKLHVVAVRGGLREKRWEILPSRGDLVEPAIGADRITAEFVEDEDAR</sequence>
<dbReference type="Proteomes" id="UP000464787">
    <property type="component" value="Chromosome"/>
</dbReference>
<dbReference type="EMBL" id="CP047650">
    <property type="protein sequence ID" value="QHJ00517.1"/>
    <property type="molecule type" value="Genomic_DNA"/>
</dbReference>
<dbReference type="KEGG" id="xyk:GT347_22590"/>
<proteinExistence type="predicted"/>
<dbReference type="AlphaFoldDB" id="A0A857J9E4"/>
<dbReference type="RefSeq" id="WP_160554327.1">
    <property type="nucleotide sequence ID" value="NZ_CP047650.1"/>
</dbReference>